<keyword evidence="2" id="KW-1185">Reference proteome</keyword>
<evidence type="ECO:0000313" key="1">
    <source>
        <dbReference type="EMBL" id="EYC17323.1"/>
    </source>
</evidence>
<gene>
    <name evidence="1" type="primary">Acey_s0031.g2401</name>
    <name evidence="1" type="ORF">Y032_0031g2401</name>
</gene>
<reference evidence="2" key="1">
    <citation type="journal article" date="2015" name="Nat. Genet.">
        <title>The genome and transcriptome of the zoonotic hookworm Ancylostoma ceylanicum identify infection-specific gene families.</title>
        <authorList>
            <person name="Schwarz E.M."/>
            <person name="Hu Y."/>
            <person name="Antoshechkin I."/>
            <person name="Miller M.M."/>
            <person name="Sternberg P.W."/>
            <person name="Aroian R.V."/>
        </authorList>
    </citation>
    <scope>NUCLEOTIDE SEQUENCE</scope>
    <source>
        <strain evidence="2">HY135</strain>
    </source>
</reference>
<dbReference type="EMBL" id="JARK01001367">
    <property type="protein sequence ID" value="EYC17323.1"/>
    <property type="molecule type" value="Genomic_DNA"/>
</dbReference>
<evidence type="ECO:0000313" key="2">
    <source>
        <dbReference type="Proteomes" id="UP000024635"/>
    </source>
</evidence>
<accession>A0A016US45</accession>
<organism evidence="1 2">
    <name type="scientific">Ancylostoma ceylanicum</name>
    <dbReference type="NCBI Taxonomy" id="53326"/>
    <lineage>
        <taxon>Eukaryota</taxon>
        <taxon>Metazoa</taxon>
        <taxon>Ecdysozoa</taxon>
        <taxon>Nematoda</taxon>
        <taxon>Chromadorea</taxon>
        <taxon>Rhabditida</taxon>
        <taxon>Rhabditina</taxon>
        <taxon>Rhabditomorpha</taxon>
        <taxon>Strongyloidea</taxon>
        <taxon>Ancylostomatidae</taxon>
        <taxon>Ancylostomatinae</taxon>
        <taxon>Ancylostoma</taxon>
    </lineage>
</organism>
<protein>
    <submittedName>
        <fullName evidence="1">Uncharacterized protein</fullName>
    </submittedName>
</protein>
<proteinExistence type="predicted"/>
<name>A0A016US45_9BILA</name>
<sequence>MANPILNRRVFLKCTSRLQSIARITIGTVNQMPRQFFRQDLNFTCQDRAFDNGITSTTRTRIIQID</sequence>
<dbReference type="AlphaFoldDB" id="A0A016US45"/>
<comment type="caution">
    <text evidence="1">The sequence shown here is derived from an EMBL/GenBank/DDBJ whole genome shotgun (WGS) entry which is preliminary data.</text>
</comment>
<dbReference type="Proteomes" id="UP000024635">
    <property type="component" value="Unassembled WGS sequence"/>
</dbReference>